<reference evidence="2 3" key="1">
    <citation type="submission" date="2020-08" db="EMBL/GenBank/DDBJ databases">
        <title>Aphidius gifuensis genome sequencing and assembly.</title>
        <authorList>
            <person name="Du Z."/>
        </authorList>
    </citation>
    <scope>NUCLEOTIDE SEQUENCE [LARGE SCALE GENOMIC DNA]</scope>
    <source>
        <strain evidence="2">YNYX2018</strain>
        <tissue evidence="2">Adults</tissue>
    </source>
</reference>
<feature type="region of interest" description="Disordered" evidence="1">
    <location>
        <begin position="36"/>
        <end position="185"/>
    </location>
</feature>
<gene>
    <name evidence="2" type="ORF">HCN44_010978</name>
</gene>
<sequence length="185" mass="20289">MVDGDNEDSGEDFMPNKFIKLPSLKVNEFGKNSISTSTAVSDAGNSKDDNDIISDDDEDIIRSRHKKPRQIDYTDDDEDDHEVADLTDSMARCQSPSASSSSSNIMSPSESSITTSISDDETIKDSDNDSDIIYDDECSIDPRKITPRQINNTDGDNNFADLIDPMARCQSPSSSSSNIKSSSKR</sequence>
<protein>
    <submittedName>
        <fullName evidence="2">Uncharacterized protein</fullName>
    </submittedName>
</protein>
<evidence type="ECO:0000256" key="1">
    <source>
        <dbReference type="SAM" id="MobiDB-lite"/>
    </source>
</evidence>
<comment type="caution">
    <text evidence="2">The sequence shown here is derived from an EMBL/GenBank/DDBJ whole genome shotgun (WGS) entry which is preliminary data.</text>
</comment>
<accession>A0A835CZE1</accession>
<organism evidence="2 3">
    <name type="scientific">Aphidius gifuensis</name>
    <name type="common">Parasitoid wasp</name>
    <dbReference type="NCBI Taxonomy" id="684658"/>
    <lineage>
        <taxon>Eukaryota</taxon>
        <taxon>Metazoa</taxon>
        <taxon>Ecdysozoa</taxon>
        <taxon>Arthropoda</taxon>
        <taxon>Hexapoda</taxon>
        <taxon>Insecta</taxon>
        <taxon>Pterygota</taxon>
        <taxon>Neoptera</taxon>
        <taxon>Endopterygota</taxon>
        <taxon>Hymenoptera</taxon>
        <taxon>Apocrita</taxon>
        <taxon>Ichneumonoidea</taxon>
        <taxon>Braconidae</taxon>
        <taxon>Aphidiinae</taxon>
        <taxon>Aphidius</taxon>
    </lineage>
</organism>
<feature type="compositionally biased region" description="Acidic residues" evidence="1">
    <location>
        <begin position="73"/>
        <end position="82"/>
    </location>
</feature>
<dbReference type="AlphaFoldDB" id="A0A835CZE1"/>
<name>A0A835CZE1_APHGI</name>
<dbReference type="Proteomes" id="UP000639338">
    <property type="component" value="Unassembled WGS sequence"/>
</dbReference>
<dbReference type="EMBL" id="JACMRX010000001">
    <property type="protein sequence ID" value="KAF7998570.1"/>
    <property type="molecule type" value="Genomic_DNA"/>
</dbReference>
<evidence type="ECO:0000313" key="2">
    <source>
        <dbReference type="EMBL" id="KAF7998570.1"/>
    </source>
</evidence>
<keyword evidence="3" id="KW-1185">Reference proteome</keyword>
<evidence type="ECO:0000313" key="3">
    <source>
        <dbReference type="Proteomes" id="UP000639338"/>
    </source>
</evidence>
<feature type="compositionally biased region" description="Acidic residues" evidence="1">
    <location>
        <begin position="128"/>
        <end position="139"/>
    </location>
</feature>
<proteinExistence type="predicted"/>
<feature type="compositionally biased region" description="Low complexity" evidence="1">
    <location>
        <begin position="171"/>
        <end position="185"/>
    </location>
</feature>
<feature type="compositionally biased region" description="Low complexity" evidence="1">
    <location>
        <begin position="95"/>
        <end position="117"/>
    </location>
</feature>